<evidence type="ECO:0000256" key="2">
    <source>
        <dbReference type="HAMAP-Rule" id="MF_02087"/>
    </source>
</evidence>
<dbReference type="PANTHER" id="PTHR10146">
    <property type="entry name" value="PROLINE SYNTHETASE CO-TRANSCRIBED BACTERIAL HOMOLOG PROTEIN"/>
    <property type="match status" value="1"/>
</dbReference>
<dbReference type="CDD" id="cd06824">
    <property type="entry name" value="PLPDE_III_Yggs_like"/>
    <property type="match status" value="1"/>
</dbReference>
<dbReference type="PANTHER" id="PTHR10146:SF14">
    <property type="entry name" value="PYRIDOXAL PHOSPHATE HOMEOSTASIS PROTEIN"/>
    <property type="match status" value="1"/>
</dbReference>
<dbReference type="PROSITE" id="PS01211">
    <property type="entry name" value="UPF0001"/>
    <property type="match status" value="1"/>
</dbReference>
<comment type="similarity">
    <text evidence="2 4">Belongs to the pyridoxal phosphate-binding protein YggS/PROSC family.</text>
</comment>
<comment type="cofactor">
    <cofactor evidence="3">
        <name>pyridoxal 5'-phosphate</name>
        <dbReference type="ChEBI" id="CHEBI:597326"/>
    </cofactor>
</comment>
<sequence length="228" mass="24028">MNETIPRALADVKARIAAAARAAGRPEGAVSLLAVSKTFPADAVRAAHAAGQTAFGENYVQELVDKTSTLAELPLEWHFIGPLQSNKTRPVAERAAWVHSVDRLKIAERLSAQRPDALPPLNVCVQVNVSAEASKSGVAPGEAVALARAVAALPRLRLRGLMCIPEPTDDASRLAEQFATLRRLLEQLNAEGLALDTLSMGMSADLEPAIAEGATLVRVGSAIFGART</sequence>
<gene>
    <name evidence="6" type="ORF">AVW16_13605</name>
</gene>
<accession>A0A165EXG2</accession>
<dbReference type="OrthoDB" id="9804072at2"/>
<dbReference type="InterPro" id="IPR001608">
    <property type="entry name" value="Ala_racemase_N"/>
</dbReference>
<organism evidence="6 7">
    <name type="scientific">Crenobacter luteus</name>
    <dbReference type="NCBI Taxonomy" id="1452487"/>
    <lineage>
        <taxon>Bacteria</taxon>
        <taxon>Pseudomonadati</taxon>
        <taxon>Pseudomonadota</taxon>
        <taxon>Betaproteobacteria</taxon>
        <taxon>Neisseriales</taxon>
        <taxon>Neisseriaceae</taxon>
        <taxon>Crenobacter</taxon>
    </lineage>
</organism>
<dbReference type="NCBIfam" id="TIGR00044">
    <property type="entry name" value="YggS family pyridoxal phosphate-dependent enzyme"/>
    <property type="match status" value="1"/>
</dbReference>
<dbReference type="InterPro" id="IPR029066">
    <property type="entry name" value="PLP-binding_barrel"/>
</dbReference>
<proteinExistence type="inferred from homology"/>
<dbReference type="Pfam" id="PF01168">
    <property type="entry name" value="Ala_racemase_N"/>
    <property type="match status" value="1"/>
</dbReference>
<evidence type="ECO:0000256" key="4">
    <source>
        <dbReference type="RuleBase" id="RU004514"/>
    </source>
</evidence>
<dbReference type="HAMAP" id="MF_02087">
    <property type="entry name" value="PLP_homeostasis"/>
    <property type="match status" value="1"/>
</dbReference>
<dbReference type="EMBL" id="LQQU01000035">
    <property type="protein sequence ID" value="KZE28900.1"/>
    <property type="molecule type" value="Genomic_DNA"/>
</dbReference>
<dbReference type="SUPFAM" id="SSF51419">
    <property type="entry name" value="PLP-binding barrel"/>
    <property type="match status" value="1"/>
</dbReference>
<keyword evidence="1 2" id="KW-0663">Pyridoxal phosphate</keyword>
<evidence type="ECO:0000256" key="1">
    <source>
        <dbReference type="ARBA" id="ARBA00022898"/>
    </source>
</evidence>
<feature type="modified residue" description="N6-(pyridoxal phosphate)lysine" evidence="2 3">
    <location>
        <position position="37"/>
    </location>
</feature>
<dbReference type="RefSeq" id="WP_066613847.1">
    <property type="nucleotide sequence ID" value="NZ_LQQU01000035.1"/>
</dbReference>
<reference evidence="7" key="1">
    <citation type="submission" date="2016-01" db="EMBL/GenBank/DDBJ databases">
        <title>Draft genome of Chromobacterium sp. F49.</title>
        <authorList>
            <person name="Hong K.W."/>
        </authorList>
    </citation>
    <scope>NUCLEOTIDE SEQUENCE [LARGE SCALE GENOMIC DNA]</scope>
    <source>
        <strain evidence="7">CN10</strain>
    </source>
</reference>
<dbReference type="PIRSF" id="PIRSF004848">
    <property type="entry name" value="YBL036c_PLPDEIII"/>
    <property type="match status" value="1"/>
</dbReference>
<evidence type="ECO:0000259" key="5">
    <source>
        <dbReference type="Pfam" id="PF01168"/>
    </source>
</evidence>
<feature type="domain" description="Alanine racemase N-terminal" evidence="5">
    <location>
        <begin position="10"/>
        <end position="227"/>
    </location>
</feature>
<dbReference type="STRING" id="1452487.AVW16_13605"/>
<dbReference type="FunFam" id="3.20.20.10:FF:000018">
    <property type="entry name" value="Pyridoxal phosphate homeostasis protein"/>
    <property type="match status" value="1"/>
</dbReference>
<comment type="function">
    <text evidence="2">Pyridoxal 5'-phosphate (PLP)-binding protein, which is involved in PLP homeostasis.</text>
</comment>
<evidence type="ECO:0000313" key="7">
    <source>
        <dbReference type="Proteomes" id="UP000076625"/>
    </source>
</evidence>
<name>A0A165EXG2_9NEIS</name>
<dbReference type="GO" id="GO:0030170">
    <property type="term" value="F:pyridoxal phosphate binding"/>
    <property type="evidence" value="ECO:0007669"/>
    <property type="project" value="UniProtKB-UniRule"/>
</dbReference>
<comment type="caution">
    <text evidence="6">The sequence shown here is derived from an EMBL/GenBank/DDBJ whole genome shotgun (WGS) entry which is preliminary data.</text>
</comment>
<evidence type="ECO:0000256" key="3">
    <source>
        <dbReference type="PIRSR" id="PIRSR004848-1"/>
    </source>
</evidence>
<dbReference type="Gene3D" id="3.20.20.10">
    <property type="entry name" value="Alanine racemase"/>
    <property type="match status" value="1"/>
</dbReference>
<dbReference type="AlphaFoldDB" id="A0A165EXG2"/>
<protein>
    <recommendedName>
        <fullName evidence="2">Pyridoxal phosphate homeostasis protein</fullName>
        <shortName evidence="2">PLP homeostasis protein</shortName>
    </recommendedName>
</protein>
<dbReference type="InterPro" id="IPR011078">
    <property type="entry name" value="PyrdxlP_homeostasis"/>
</dbReference>
<keyword evidence="7" id="KW-1185">Reference proteome</keyword>
<evidence type="ECO:0000313" key="6">
    <source>
        <dbReference type="EMBL" id="KZE28900.1"/>
    </source>
</evidence>
<dbReference type="Proteomes" id="UP000076625">
    <property type="component" value="Unassembled WGS sequence"/>
</dbReference>